<keyword evidence="5" id="KW-0479">Metal-binding</keyword>
<keyword evidence="7" id="KW-0539">Nucleus</keyword>
<evidence type="ECO:0000259" key="9">
    <source>
        <dbReference type="Pfam" id="PF13359"/>
    </source>
</evidence>
<dbReference type="OMA" id="RLANNCH"/>
<reference evidence="11" key="1">
    <citation type="journal article" date="2005" name="Nature">
        <title>The map-based sequence of the rice genome.</title>
        <authorList>
            <consortium name="International rice genome sequencing project (IRGSP)"/>
            <person name="Matsumoto T."/>
            <person name="Wu J."/>
            <person name="Kanamori H."/>
            <person name="Katayose Y."/>
            <person name="Fujisawa M."/>
            <person name="Namiki N."/>
            <person name="Mizuno H."/>
            <person name="Yamamoto K."/>
            <person name="Antonio B.A."/>
            <person name="Baba T."/>
            <person name="Sakata K."/>
            <person name="Nagamura Y."/>
            <person name="Aoki H."/>
            <person name="Arikawa K."/>
            <person name="Arita K."/>
            <person name="Bito T."/>
            <person name="Chiden Y."/>
            <person name="Fujitsuka N."/>
            <person name="Fukunaka R."/>
            <person name="Hamada M."/>
            <person name="Harada C."/>
            <person name="Hayashi A."/>
            <person name="Hijishita S."/>
            <person name="Honda M."/>
            <person name="Hosokawa S."/>
            <person name="Ichikawa Y."/>
            <person name="Idonuma A."/>
            <person name="Iijima M."/>
            <person name="Ikeda M."/>
            <person name="Ikeno M."/>
            <person name="Ito K."/>
            <person name="Ito S."/>
            <person name="Ito T."/>
            <person name="Ito Y."/>
            <person name="Ito Y."/>
            <person name="Iwabuchi A."/>
            <person name="Kamiya K."/>
            <person name="Karasawa W."/>
            <person name="Kurita K."/>
            <person name="Katagiri S."/>
            <person name="Kikuta A."/>
            <person name="Kobayashi H."/>
            <person name="Kobayashi N."/>
            <person name="Machita K."/>
            <person name="Maehara T."/>
            <person name="Masukawa M."/>
            <person name="Mizubayashi T."/>
            <person name="Mukai Y."/>
            <person name="Nagasaki H."/>
            <person name="Nagata Y."/>
            <person name="Naito S."/>
            <person name="Nakashima M."/>
            <person name="Nakama Y."/>
            <person name="Nakamichi Y."/>
            <person name="Nakamura M."/>
            <person name="Meguro A."/>
            <person name="Negishi M."/>
            <person name="Ohta I."/>
            <person name="Ohta T."/>
            <person name="Okamoto M."/>
            <person name="Ono N."/>
            <person name="Saji S."/>
            <person name="Sakaguchi M."/>
            <person name="Sakai K."/>
            <person name="Shibata M."/>
            <person name="Shimokawa T."/>
            <person name="Song J."/>
            <person name="Takazaki Y."/>
            <person name="Terasawa K."/>
            <person name="Tsugane M."/>
            <person name="Tsuji K."/>
            <person name="Ueda S."/>
            <person name="Waki K."/>
            <person name="Yamagata H."/>
            <person name="Yamamoto M."/>
            <person name="Yamamoto S."/>
            <person name="Yamane H."/>
            <person name="Yoshiki S."/>
            <person name="Yoshihara R."/>
            <person name="Yukawa K."/>
            <person name="Zhong H."/>
            <person name="Yano M."/>
            <person name="Yuan Q."/>
            <person name="Ouyang S."/>
            <person name="Liu J."/>
            <person name="Jones K.M."/>
            <person name="Gansberger K."/>
            <person name="Moffat K."/>
            <person name="Hill J."/>
            <person name="Bera J."/>
            <person name="Fadrosh D."/>
            <person name="Jin S."/>
            <person name="Johri S."/>
            <person name="Kim M."/>
            <person name="Overton L."/>
            <person name="Reardon M."/>
            <person name="Tsitrin T."/>
            <person name="Vuong H."/>
            <person name="Weaver B."/>
            <person name="Ciecko A."/>
            <person name="Tallon L."/>
            <person name="Jackson J."/>
            <person name="Pai G."/>
            <person name="Aken S.V."/>
            <person name="Utterback T."/>
            <person name="Reidmuller S."/>
            <person name="Feldblyum T."/>
            <person name="Hsiao J."/>
            <person name="Zismann V."/>
            <person name="Iobst S."/>
            <person name="de Vazeille A.R."/>
            <person name="Buell C.R."/>
            <person name="Ying K."/>
            <person name="Li Y."/>
            <person name="Lu T."/>
            <person name="Huang Y."/>
            <person name="Zhao Q."/>
            <person name="Feng Q."/>
            <person name="Zhang L."/>
            <person name="Zhu J."/>
            <person name="Weng Q."/>
            <person name="Mu J."/>
            <person name="Lu Y."/>
            <person name="Fan D."/>
            <person name="Liu Y."/>
            <person name="Guan J."/>
            <person name="Zhang Y."/>
            <person name="Yu S."/>
            <person name="Liu X."/>
            <person name="Zhang Y."/>
            <person name="Hong G."/>
            <person name="Han B."/>
            <person name="Choisne N."/>
            <person name="Demange N."/>
            <person name="Orjeda G."/>
            <person name="Samain S."/>
            <person name="Cattolico L."/>
            <person name="Pelletier E."/>
            <person name="Couloux A."/>
            <person name="Segurens B."/>
            <person name="Wincker P."/>
            <person name="D'Hont A."/>
            <person name="Scarpelli C."/>
            <person name="Weissenbach J."/>
            <person name="Salanoubat M."/>
            <person name="Quetier F."/>
            <person name="Yu Y."/>
            <person name="Kim H.R."/>
            <person name="Rambo T."/>
            <person name="Currie J."/>
            <person name="Collura K."/>
            <person name="Luo M."/>
            <person name="Yang T."/>
            <person name="Ammiraju J.S.S."/>
            <person name="Engler F."/>
            <person name="Soderlund C."/>
            <person name="Wing R.A."/>
            <person name="Palmer L.E."/>
            <person name="de la Bastide M."/>
            <person name="Spiegel L."/>
            <person name="Nascimento L."/>
            <person name="Zutavern T."/>
            <person name="O'Shaughnessy A."/>
            <person name="Dike S."/>
            <person name="Dedhia N."/>
            <person name="Preston R."/>
            <person name="Balija V."/>
            <person name="McCombie W.R."/>
            <person name="Chow T."/>
            <person name="Chen H."/>
            <person name="Chung M."/>
            <person name="Chen C."/>
            <person name="Shaw J."/>
            <person name="Wu H."/>
            <person name="Hsiao K."/>
            <person name="Chao Y."/>
            <person name="Chu M."/>
            <person name="Cheng C."/>
            <person name="Hour A."/>
            <person name="Lee P."/>
            <person name="Lin S."/>
            <person name="Lin Y."/>
            <person name="Liou J."/>
            <person name="Liu S."/>
            <person name="Hsing Y."/>
            <person name="Raghuvanshi S."/>
            <person name="Mohanty A."/>
            <person name="Bharti A.K."/>
            <person name="Gaur A."/>
            <person name="Gupta V."/>
            <person name="Kumar D."/>
            <person name="Ravi V."/>
            <person name="Vij S."/>
            <person name="Kapur A."/>
            <person name="Khurana P."/>
            <person name="Khurana P."/>
            <person name="Khurana J.P."/>
            <person name="Tyagi A.K."/>
            <person name="Gaikwad K."/>
            <person name="Singh A."/>
            <person name="Dalal V."/>
            <person name="Srivastava S."/>
            <person name="Dixit A."/>
            <person name="Pal A.K."/>
            <person name="Ghazi I.A."/>
            <person name="Yadav M."/>
            <person name="Pandit A."/>
            <person name="Bhargava A."/>
            <person name="Sureshbabu K."/>
            <person name="Batra K."/>
            <person name="Sharma T.R."/>
            <person name="Mohapatra T."/>
            <person name="Singh N.K."/>
            <person name="Messing J."/>
            <person name="Nelson A.B."/>
            <person name="Fuks G."/>
            <person name="Kavchok S."/>
            <person name="Keizer G."/>
            <person name="Linton E."/>
            <person name="Llaca V."/>
            <person name="Song R."/>
            <person name="Tanyolac B."/>
            <person name="Young S."/>
            <person name="Ho-Il K."/>
            <person name="Hahn J.H."/>
            <person name="Sangsakoo G."/>
            <person name="Vanavichit A."/>
            <person name="de Mattos Luiz.A.T."/>
            <person name="Zimmer P.D."/>
            <person name="Malone G."/>
            <person name="Dellagostin O."/>
            <person name="de Oliveira A.C."/>
            <person name="Bevan M."/>
            <person name="Bancroft I."/>
            <person name="Minx P."/>
            <person name="Cordum H."/>
            <person name="Wilson R."/>
            <person name="Cheng Z."/>
            <person name="Jin W."/>
            <person name="Jiang J."/>
            <person name="Leong S.A."/>
            <person name="Iwama H."/>
            <person name="Gojobori T."/>
            <person name="Itoh T."/>
            <person name="Niimura Y."/>
            <person name="Fujii Y."/>
            <person name="Habara T."/>
            <person name="Sakai H."/>
            <person name="Sato Y."/>
            <person name="Wilson G."/>
            <person name="Kumar K."/>
            <person name="McCouch S."/>
            <person name="Juretic N."/>
            <person name="Hoen D."/>
            <person name="Wright S."/>
            <person name="Bruskiewich R."/>
            <person name="Bureau T."/>
            <person name="Miyao A."/>
            <person name="Hirochika H."/>
            <person name="Nishikawa T."/>
            <person name="Kadowaki K."/>
            <person name="Sugiura M."/>
            <person name="Burr B."/>
            <person name="Sasaki T."/>
        </authorList>
    </citation>
    <scope>NUCLEOTIDE SEQUENCE [LARGE SCALE GENOMIC DNA]</scope>
    <source>
        <strain evidence="11">cv. Nipponbare</strain>
    </source>
</reference>
<dbReference type="Proteomes" id="UP000000763">
    <property type="component" value="Chromosome 5"/>
</dbReference>
<accession>A0A0P0WIQ4</accession>
<keyword evidence="4" id="KW-0540">Nuclease</keyword>
<dbReference type="EMBL" id="AC135431">
    <property type="protein sequence ID" value="AAU44321.1"/>
    <property type="molecule type" value="Genomic_DNA"/>
</dbReference>
<keyword evidence="6" id="KW-0378">Hydrolase</keyword>
<dbReference type="Pfam" id="PF13359">
    <property type="entry name" value="DDE_Tnp_4"/>
    <property type="match status" value="1"/>
</dbReference>
<dbReference type="GO" id="GO:0046872">
    <property type="term" value="F:metal ion binding"/>
    <property type="evidence" value="ECO:0007669"/>
    <property type="project" value="UniProtKB-KW"/>
</dbReference>
<dbReference type="PANTHER" id="PTHR22930">
    <property type="match status" value="1"/>
</dbReference>
<dbReference type="InterPro" id="IPR045249">
    <property type="entry name" value="HARBI1-like"/>
</dbReference>
<gene>
    <name evidence="10" type="ORF">P0683B12.13</name>
</gene>
<evidence type="ECO:0000256" key="8">
    <source>
        <dbReference type="SAM" id="MobiDB-lite"/>
    </source>
</evidence>
<dbReference type="GO" id="GO:0004518">
    <property type="term" value="F:nuclease activity"/>
    <property type="evidence" value="ECO:0007669"/>
    <property type="project" value="UniProtKB-KW"/>
</dbReference>
<comment type="similarity">
    <text evidence="3">Belongs to the HARBI1 family.</text>
</comment>
<evidence type="ECO:0000256" key="2">
    <source>
        <dbReference type="ARBA" id="ARBA00004123"/>
    </source>
</evidence>
<feature type="compositionally biased region" description="Basic and acidic residues" evidence="8">
    <location>
        <begin position="111"/>
        <end position="120"/>
    </location>
</feature>
<dbReference type="AlphaFoldDB" id="A0A0P0WIQ4"/>
<feature type="compositionally biased region" description="Polar residues" evidence="8">
    <location>
        <begin position="87"/>
        <end position="97"/>
    </location>
</feature>
<evidence type="ECO:0000256" key="7">
    <source>
        <dbReference type="ARBA" id="ARBA00023242"/>
    </source>
</evidence>
<reference evidence="11" key="2">
    <citation type="journal article" date="2008" name="Nucleic Acids Res.">
        <title>The rice annotation project database (RAP-DB): 2008 update.</title>
        <authorList>
            <consortium name="The rice annotation project (RAP)"/>
        </authorList>
    </citation>
    <scope>GENOME REANNOTATION</scope>
    <source>
        <strain evidence="11">cv. Nipponbare</strain>
    </source>
</reference>
<dbReference type="KEGG" id="osa:107275333"/>
<dbReference type="PANTHER" id="PTHR22930:SF64">
    <property type="entry name" value="OS05G0184901 PROTEIN"/>
    <property type="match status" value="1"/>
</dbReference>
<organism evidence="10 11">
    <name type="scientific">Oryza sativa subsp. japonica</name>
    <name type="common">Rice</name>
    <dbReference type="NCBI Taxonomy" id="39947"/>
    <lineage>
        <taxon>Eukaryota</taxon>
        <taxon>Viridiplantae</taxon>
        <taxon>Streptophyta</taxon>
        <taxon>Embryophyta</taxon>
        <taxon>Tracheophyta</taxon>
        <taxon>Spermatophyta</taxon>
        <taxon>Magnoliopsida</taxon>
        <taxon>Liliopsida</taxon>
        <taxon>Poales</taxon>
        <taxon>Poaceae</taxon>
        <taxon>BOP clade</taxon>
        <taxon>Oryzoideae</taxon>
        <taxon>Oryzeae</taxon>
        <taxon>Oryzinae</taxon>
        <taxon>Oryza</taxon>
        <taxon>Oryza sativa</taxon>
    </lineage>
</organism>
<evidence type="ECO:0000313" key="11">
    <source>
        <dbReference type="Proteomes" id="UP000000763"/>
    </source>
</evidence>
<proteinExistence type="inferred from homology"/>
<evidence type="ECO:0000256" key="4">
    <source>
        <dbReference type="ARBA" id="ARBA00022722"/>
    </source>
</evidence>
<evidence type="ECO:0000256" key="3">
    <source>
        <dbReference type="ARBA" id="ARBA00006958"/>
    </source>
</evidence>
<evidence type="ECO:0000256" key="1">
    <source>
        <dbReference type="ARBA" id="ARBA00001968"/>
    </source>
</evidence>
<dbReference type="GO" id="GO:0005634">
    <property type="term" value="C:nucleus"/>
    <property type="evidence" value="ECO:0007669"/>
    <property type="project" value="UniProtKB-SubCell"/>
</dbReference>
<feature type="domain" description="DDE Tnp4" evidence="9">
    <location>
        <begin position="275"/>
        <end position="421"/>
    </location>
</feature>
<sequence>MNTFLELEPFSTPLFEIPDDADFEYTSMLAADDFSLMDGDFLADQPPAPAEVVAGGGDASGKRSFHANDGEAMCVVSRSSKRRKKAPTNSTSPSNRDGSGGGGGGEGNEPTAERRGSRRVWVRERSTEWWDRMRDPAACPEADFRRAFRMPRAVFDKLCDDLAAAVAKVDTTLRSAIPVPQRVAVCLWRLATGDPLREVSRRFGLGISTCHNIIVQVCAAITAVLLTRVVRWPDSHAAAASRFQALSWIPGVVGAVHTEHFRIVAPREHAGKYYDHRLTGRNNKATYSVAMQAVVDADGAFTDVCIGHPGSLSDAAILAKSALYARCEAGLLLGHDKLGWQQPLWLVGGASYPLTSWMLVPYTQPNLTWAQDRLNARVADARAAAVGAFRRLRARWQCLRRAEVKLPELANMLGACCVLHNLCERSGHGLDADLLDLLDDELVDDGVVAGGGNTVRSPAAEQVRDRIAHGLLDQYVGNASLSG</sequence>
<evidence type="ECO:0000256" key="6">
    <source>
        <dbReference type="ARBA" id="ARBA00022801"/>
    </source>
</evidence>
<feature type="region of interest" description="Disordered" evidence="8">
    <location>
        <begin position="40"/>
        <end position="120"/>
    </location>
</feature>
<protein>
    <recommendedName>
        <fullName evidence="9">DDE Tnp4 domain-containing protein</fullName>
    </recommendedName>
</protein>
<name>A0A0P0WIQ4_ORYSJ</name>
<feature type="compositionally biased region" description="Gly residues" evidence="8">
    <location>
        <begin position="98"/>
        <end position="107"/>
    </location>
</feature>
<dbReference type="Gramene" id="Os05t0183900-00">
    <property type="protein sequence ID" value="Os05t0183900-00"/>
    <property type="gene ID" value="Os05g0183900"/>
</dbReference>
<dbReference type="GO" id="GO:0016787">
    <property type="term" value="F:hydrolase activity"/>
    <property type="evidence" value="ECO:0007669"/>
    <property type="project" value="UniProtKB-KW"/>
</dbReference>
<comment type="cofactor">
    <cofactor evidence="1">
        <name>a divalent metal cation</name>
        <dbReference type="ChEBI" id="CHEBI:60240"/>
    </cofactor>
</comment>
<evidence type="ECO:0000256" key="5">
    <source>
        <dbReference type="ARBA" id="ARBA00022723"/>
    </source>
</evidence>
<comment type="subcellular location">
    <subcellularLocation>
        <location evidence="2">Nucleus</location>
    </subcellularLocation>
</comment>
<evidence type="ECO:0000313" key="10">
    <source>
        <dbReference type="EMBL" id="AAU44321.1"/>
    </source>
</evidence>
<dbReference type="InterPro" id="IPR027806">
    <property type="entry name" value="HARBI1_dom"/>
</dbReference>
<dbReference type="OrthoDB" id="2668416at2759"/>